<dbReference type="OMA" id="IAHNYKN"/>
<dbReference type="PANTHER" id="PTHR10151:SF120">
    <property type="entry name" value="BIS(5'-ADENOSYL)-TRIPHOSPHATASE"/>
    <property type="match status" value="1"/>
</dbReference>
<protein>
    <submittedName>
        <fullName evidence="1">Predicted protein</fullName>
    </submittedName>
</protein>
<reference evidence="1 2" key="1">
    <citation type="journal article" date="2010" name="Cell">
        <title>The genome of Naegleria gruberi illuminates early eukaryotic versatility.</title>
        <authorList>
            <person name="Fritz-Laylin L.K."/>
            <person name="Prochnik S.E."/>
            <person name="Ginger M.L."/>
            <person name="Dacks J.B."/>
            <person name="Carpenter M.L."/>
            <person name="Field M.C."/>
            <person name="Kuo A."/>
            <person name="Paredez A."/>
            <person name="Chapman J."/>
            <person name="Pham J."/>
            <person name="Shu S."/>
            <person name="Neupane R."/>
            <person name="Cipriano M."/>
            <person name="Mancuso J."/>
            <person name="Tu H."/>
            <person name="Salamov A."/>
            <person name="Lindquist E."/>
            <person name="Shapiro H."/>
            <person name="Lucas S."/>
            <person name="Grigoriev I.V."/>
            <person name="Cande W.Z."/>
            <person name="Fulton C."/>
            <person name="Rokhsar D.S."/>
            <person name="Dawson S.C."/>
        </authorList>
    </citation>
    <scope>NUCLEOTIDE SEQUENCE [LARGE SCALE GENOMIC DNA]</scope>
    <source>
        <strain evidence="1 2">NEG-M</strain>
    </source>
</reference>
<dbReference type="FunCoup" id="D2V7Q3">
    <property type="interactions" value="116"/>
</dbReference>
<accession>D2V7Q3</accession>
<dbReference type="VEuPathDB" id="AmoebaDB:NAEGRDRAFT_31890"/>
<dbReference type="STRING" id="5762.D2V7Q3"/>
<dbReference type="GO" id="GO:0016787">
    <property type="term" value="F:hydrolase activity"/>
    <property type="evidence" value="ECO:0007669"/>
    <property type="project" value="UniProtKB-ARBA"/>
</dbReference>
<dbReference type="Gene3D" id="3.30.1360.180">
    <property type="match status" value="1"/>
</dbReference>
<proteinExistence type="predicted"/>
<evidence type="ECO:0000313" key="2">
    <source>
        <dbReference type="Proteomes" id="UP000006671"/>
    </source>
</evidence>
<organism evidence="2">
    <name type="scientific">Naegleria gruberi</name>
    <name type="common">Amoeba</name>
    <dbReference type="NCBI Taxonomy" id="5762"/>
    <lineage>
        <taxon>Eukaryota</taxon>
        <taxon>Discoba</taxon>
        <taxon>Heterolobosea</taxon>
        <taxon>Tetramitia</taxon>
        <taxon>Eutetramitia</taxon>
        <taxon>Vahlkampfiidae</taxon>
        <taxon>Naegleria</taxon>
    </lineage>
</organism>
<keyword evidence="2" id="KW-1185">Reference proteome</keyword>
<evidence type="ECO:0000313" key="1">
    <source>
        <dbReference type="EMBL" id="EFC47040.1"/>
    </source>
</evidence>
<dbReference type="GeneID" id="8860245"/>
<dbReference type="Pfam" id="PF01663">
    <property type="entry name" value="Phosphodiest"/>
    <property type="match status" value="1"/>
</dbReference>
<dbReference type="Gene3D" id="3.40.720.10">
    <property type="entry name" value="Alkaline Phosphatase, subunit A"/>
    <property type="match status" value="1"/>
</dbReference>
<dbReference type="KEGG" id="ngr:NAEGRDRAFT_31890"/>
<name>D2V7Q3_NAEGR</name>
<dbReference type="OrthoDB" id="415411at2759"/>
<dbReference type="CDD" id="cd16018">
    <property type="entry name" value="Enpp"/>
    <property type="match status" value="1"/>
</dbReference>
<dbReference type="AlphaFoldDB" id="D2V7Q3"/>
<dbReference type="InParanoid" id="D2V7Q3"/>
<dbReference type="InterPro" id="IPR002591">
    <property type="entry name" value="Phosphodiest/P_Trfase"/>
</dbReference>
<sequence>MNRKEVPIIDHQINSTVIMVSLDGFKPEYLSMCTDNCINLRSIYQKGVKAKSMRPIFPSKTFPNHYTLVTGLYAESHGIVSNRFYDPNYDAVFKLGSQEAFNPRWWLGEPIWVTAEKQGLVSASYFWPGSDVAIQGMYPSYYKKYDESIPYADRIKTIFEWFDSDKRPRLILTYFEVVDTVGHALGPEYTTELAEAIRKVDQAVGLIIQGLNERNATDKVDLIIVSDHGMAKTPDSQVVSVSDILGKDIIGADVLNMNDGPFFDFYFKDKSQVDEIYGQLAANIMNSIAFSSAIQGVYTRKNMPPRFHYSQSDRIADILILAKVEYSIKRTPSSTKYGQGNHGFDNESAQMSSLFMAQGKHFKSGLLYDGVVRNLDIYSTICQILNIVPAPNNGTAQGFQSLLN</sequence>
<dbReference type="RefSeq" id="XP_002679784.1">
    <property type="nucleotide sequence ID" value="XM_002679738.1"/>
</dbReference>
<dbReference type="SUPFAM" id="SSF53649">
    <property type="entry name" value="Alkaline phosphatase-like"/>
    <property type="match status" value="1"/>
</dbReference>
<dbReference type="eggNOG" id="KOG2645">
    <property type="taxonomic scope" value="Eukaryota"/>
</dbReference>
<dbReference type="PANTHER" id="PTHR10151">
    <property type="entry name" value="ECTONUCLEOTIDE PYROPHOSPHATASE/PHOSPHODIESTERASE"/>
    <property type="match status" value="1"/>
</dbReference>
<dbReference type="InterPro" id="IPR017850">
    <property type="entry name" value="Alkaline_phosphatase_core_sf"/>
</dbReference>
<dbReference type="Proteomes" id="UP000006671">
    <property type="component" value="Unassembled WGS sequence"/>
</dbReference>
<dbReference type="EMBL" id="GG738856">
    <property type="protein sequence ID" value="EFC47040.1"/>
    <property type="molecule type" value="Genomic_DNA"/>
</dbReference>
<gene>
    <name evidence="1" type="ORF">NAEGRDRAFT_31890</name>
</gene>